<name>A0ABN2WDK2_9ACTN</name>
<dbReference type="Proteomes" id="UP001500897">
    <property type="component" value="Unassembled WGS sequence"/>
</dbReference>
<dbReference type="EMBL" id="BAAANS010000006">
    <property type="protein sequence ID" value="GAA2089899.1"/>
    <property type="molecule type" value="Genomic_DNA"/>
</dbReference>
<organism evidence="1 2">
    <name type="scientific">Kitasatospora saccharophila</name>
    <dbReference type="NCBI Taxonomy" id="407973"/>
    <lineage>
        <taxon>Bacteria</taxon>
        <taxon>Bacillati</taxon>
        <taxon>Actinomycetota</taxon>
        <taxon>Actinomycetes</taxon>
        <taxon>Kitasatosporales</taxon>
        <taxon>Streptomycetaceae</taxon>
        <taxon>Kitasatospora</taxon>
    </lineage>
</organism>
<evidence type="ECO:0000313" key="2">
    <source>
        <dbReference type="Proteomes" id="UP001500897"/>
    </source>
</evidence>
<protein>
    <submittedName>
        <fullName evidence="1">Uncharacterized protein</fullName>
    </submittedName>
</protein>
<sequence>MTLNGKGTRPITVDGVSYRWRVRHRPSYMQAVGQTPLTAAVERAERTGSVLLLRFPHAHPGNWLGLPGTAVTPARIAAAVRLARARGWDPERRTEPFRLDLAPEP</sequence>
<comment type="caution">
    <text evidence="1">The sequence shown here is derived from an EMBL/GenBank/DDBJ whole genome shotgun (WGS) entry which is preliminary data.</text>
</comment>
<dbReference type="RefSeq" id="WP_344550838.1">
    <property type="nucleotide sequence ID" value="NZ_BAAANS010000006.1"/>
</dbReference>
<proteinExistence type="predicted"/>
<evidence type="ECO:0000313" key="1">
    <source>
        <dbReference type="EMBL" id="GAA2089899.1"/>
    </source>
</evidence>
<gene>
    <name evidence="1" type="ORF">GCM10009759_13050</name>
</gene>
<reference evidence="1 2" key="1">
    <citation type="journal article" date="2019" name="Int. J. Syst. Evol. Microbiol.">
        <title>The Global Catalogue of Microorganisms (GCM) 10K type strain sequencing project: providing services to taxonomists for standard genome sequencing and annotation.</title>
        <authorList>
            <consortium name="The Broad Institute Genomics Platform"/>
            <consortium name="The Broad Institute Genome Sequencing Center for Infectious Disease"/>
            <person name="Wu L."/>
            <person name="Ma J."/>
        </authorList>
    </citation>
    <scope>NUCLEOTIDE SEQUENCE [LARGE SCALE GENOMIC DNA]</scope>
    <source>
        <strain evidence="1 2">JCM 14559</strain>
    </source>
</reference>
<accession>A0ABN2WDK2</accession>
<keyword evidence="2" id="KW-1185">Reference proteome</keyword>